<evidence type="ECO:0000256" key="1">
    <source>
        <dbReference type="ARBA" id="ARBA00004141"/>
    </source>
</evidence>
<accession>A0A848IZF4</accession>
<comment type="subcellular location">
    <subcellularLocation>
        <location evidence="1">Membrane</location>
        <topology evidence="1">Multi-pass membrane protein</topology>
    </subcellularLocation>
</comment>
<keyword evidence="7" id="KW-1185">Reference proteome</keyword>
<evidence type="ECO:0000313" key="6">
    <source>
        <dbReference type="EMBL" id="NMM47670.1"/>
    </source>
</evidence>
<evidence type="ECO:0000256" key="4">
    <source>
        <dbReference type="ARBA" id="ARBA00023136"/>
    </source>
</evidence>
<evidence type="ECO:0008006" key="8">
    <source>
        <dbReference type="Google" id="ProtNLM"/>
    </source>
</evidence>
<dbReference type="InterPro" id="IPR032808">
    <property type="entry name" value="DoxX"/>
</dbReference>
<comment type="caution">
    <text evidence="6">The sequence shown here is derived from an EMBL/GenBank/DDBJ whole genome shotgun (WGS) entry which is preliminary data.</text>
</comment>
<feature type="transmembrane region" description="Helical" evidence="5">
    <location>
        <begin position="50"/>
        <end position="69"/>
    </location>
</feature>
<gene>
    <name evidence="6" type="ORF">HH304_04605</name>
</gene>
<proteinExistence type="predicted"/>
<dbReference type="AlphaFoldDB" id="A0A848IZF4"/>
<evidence type="ECO:0000256" key="2">
    <source>
        <dbReference type="ARBA" id="ARBA00022692"/>
    </source>
</evidence>
<feature type="transmembrane region" description="Helical" evidence="5">
    <location>
        <begin position="76"/>
        <end position="94"/>
    </location>
</feature>
<feature type="transmembrane region" description="Helical" evidence="5">
    <location>
        <begin position="100"/>
        <end position="116"/>
    </location>
</feature>
<sequence length="123" mass="13427">MALFESNISKIRKMSGLIISILPSLVLLFSGVMKFGGAEQLAGALDKINLLPYMKMIGFIEVVAVILYWIPRFSNIGFLLVCCYCGGIIVAELAMGEFPLPGIMVTSLFFIGTFLRKPGIFGL</sequence>
<keyword evidence="2 5" id="KW-0812">Transmembrane</keyword>
<name>A0A848IZF4_9BACT</name>
<keyword evidence="4 5" id="KW-0472">Membrane</keyword>
<keyword evidence="3 5" id="KW-1133">Transmembrane helix</keyword>
<evidence type="ECO:0000256" key="3">
    <source>
        <dbReference type="ARBA" id="ARBA00022989"/>
    </source>
</evidence>
<dbReference type="RefSeq" id="WP_169678286.1">
    <property type="nucleotide sequence ID" value="NZ_JABBNU010000002.1"/>
</dbReference>
<dbReference type="GO" id="GO:0016020">
    <property type="term" value="C:membrane"/>
    <property type="evidence" value="ECO:0007669"/>
    <property type="project" value="UniProtKB-SubCell"/>
</dbReference>
<organism evidence="6 7">
    <name type="scientific">Marinigracilibium pacificum</name>
    <dbReference type="NCBI Taxonomy" id="2729599"/>
    <lineage>
        <taxon>Bacteria</taxon>
        <taxon>Pseudomonadati</taxon>
        <taxon>Bacteroidota</taxon>
        <taxon>Cytophagia</taxon>
        <taxon>Cytophagales</taxon>
        <taxon>Flammeovirgaceae</taxon>
        <taxon>Marinigracilibium</taxon>
    </lineage>
</organism>
<reference evidence="6 7" key="1">
    <citation type="submission" date="2020-04" db="EMBL/GenBank/DDBJ databases">
        <title>Flammeovirgaceae bacterium KN852 isolated from deep sea.</title>
        <authorList>
            <person name="Zhang D.-C."/>
        </authorList>
    </citation>
    <scope>NUCLEOTIDE SEQUENCE [LARGE SCALE GENOMIC DNA]</scope>
    <source>
        <strain evidence="6 7">KN852</strain>
    </source>
</reference>
<protein>
    <recommendedName>
        <fullName evidence="8">DoxX-like protein</fullName>
    </recommendedName>
</protein>
<dbReference type="Proteomes" id="UP000559010">
    <property type="component" value="Unassembled WGS sequence"/>
</dbReference>
<dbReference type="Pfam" id="PF13564">
    <property type="entry name" value="DoxX_2"/>
    <property type="match status" value="1"/>
</dbReference>
<evidence type="ECO:0000256" key="5">
    <source>
        <dbReference type="SAM" id="Phobius"/>
    </source>
</evidence>
<dbReference type="EMBL" id="JABBNU010000002">
    <property type="protein sequence ID" value="NMM47670.1"/>
    <property type="molecule type" value="Genomic_DNA"/>
</dbReference>
<evidence type="ECO:0000313" key="7">
    <source>
        <dbReference type="Proteomes" id="UP000559010"/>
    </source>
</evidence>